<evidence type="ECO:0000256" key="2">
    <source>
        <dbReference type="SAM" id="SignalP"/>
    </source>
</evidence>
<protein>
    <submittedName>
        <fullName evidence="3">Uncharacterized protein</fullName>
    </submittedName>
</protein>
<comment type="caution">
    <text evidence="3">The sequence shown here is derived from an EMBL/GenBank/DDBJ whole genome shotgun (WGS) entry which is preliminary data.</text>
</comment>
<organism evidence="3 4">
    <name type="scientific">Plesiocystis pacifica SIR-1</name>
    <dbReference type="NCBI Taxonomy" id="391625"/>
    <lineage>
        <taxon>Bacteria</taxon>
        <taxon>Pseudomonadati</taxon>
        <taxon>Myxococcota</taxon>
        <taxon>Polyangia</taxon>
        <taxon>Nannocystales</taxon>
        <taxon>Nannocystaceae</taxon>
        <taxon>Plesiocystis</taxon>
    </lineage>
</organism>
<feature type="compositionally biased region" description="Low complexity" evidence="1">
    <location>
        <begin position="59"/>
        <end position="68"/>
    </location>
</feature>
<evidence type="ECO:0000313" key="4">
    <source>
        <dbReference type="Proteomes" id="UP000005801"/>
    </source>
</evidence>
<feature type="signal peptide" evidence="2">
    <location>
        <begin position="1"/>
        <end position="24"/>
    </location>
</feature>
<dbReference type="Proteomes" id="UP000005801">
    <property type="component" value="Unassembled WGS sequence"/>
</dbReference>
<dbReference type="AlphaFoldDB" id="A6GFL0"/>
<gene>
    <name evidence="3" type="ORF">PPSIR1_01072</name>
</gene>
<dbReference type="STRING" id="391625.PPSIR1_01072"/>
<reference evidence="3 4" key="1">
    <citation type="submission" date="2007-06" db="EMBL/GenBank/DDBJ databases">
        <authorList>
            <person name="Shimkets L."/>
            <person name="Ferriera S."/>
            <person name="Johnson J."/>
            <person name="Kravitz S."/>
            <person name="Beeson K."/>
            <person name="Sutton G."/>
            <person name="Rogers Y.-H."/>
            <person name="Friedman R."/>
            <person name="Frazier M."/>
            <person name="Venter J.C."/>
        </authorList>
    </citation>
    <scope>NUCLEOTIDE SEQUENCE [LARGE SCALE GENOMIC DNA]</scope>
    <source>
        <strain evidence="3 4">SIR-1</strain>
    </source>
</reference>
<evidence type="ECO:0000313" key="3">
    <source>
        <dbReference type="EMBL" id="EDM75324.1"/>
    </source>
</evidence>
<name>A6GFL0_9BACT</name>
<feature type="region of interest" description="Disordered" evidence="1">
    <location>
        <begin position="24"/>
        <end position="101"/>
    </location>
</feature>
<accession>A6GFL0</accession>
<feature type="chain" id="PRO_5002695511" evidence="2">
    <location>
        <begin position="25"/>
        <end position="182"/>
    </location>
</feature>
<keyword evidence="4" id="KW-1185">Reference proteome</keyword>
<proteinExistence type="predicted"/>
<feature type="compositionally biased region" description="Acidic residues" evidence="1">
    <location>
        <begin position="69"/>
        <end position="91"/>
    </location>
</feature>
<sequence>MFTTTTHRILAASLSLLLAPTLLACPSDDGEPSEGEGAADETGAETDSESGTADDEVGTDSSETSSDTTETETESSTEGTEETTTEGEETTETTGAGELPEEVISACEEACGAIDMCGFPNEGCVEVCLEVHGEYLDDPACLEAELALTECIAALPSCEEVSEFLDGESDPYPCMEIEAMAC</sequence>
<dbReference type="EMBL" id="ABCS01000095">
    <property type="protein sequence ID" value="EDM75324.1"/>
    <property type="molecule type" value="Genomic_DNA"/>
</dbReference>
<keyword evidence="2" id="KW-0732">Signal</keyword>
<dbReference type="RefSeq" id="WP_006975500.1">
    <property type="nucleotide sequence ID" value="NZ_ABCS01000095.1"/>
</dbReference>
<feature type="compositionally biased region" description="Acidic residues" evidence="1">
    <location>
        <begin position="28"/>
        <end position="58"/>
    </location>
</feature>
<evidence type="ECO:0000256" key="1">
    <source>
        <dbReference type="SAM" id="MobiDB-lite"/>
    </source>
</evidence>